<dbReference type="GeneID" id="5412144"/>
<accession>A7I6X4</accession>
<protein>
    <submittedName>
        <fullName evidence="2">Uncharacterized membrane protein required for N-linked glycosylation-like protein</fullName>
    </submittedName>
</protein>
<dbReference type="eggNOG" id="arCOG02043">
    <property type="taxonomic scope" value="Archaea"/>
</dbReference>
<organism evidence="2 3">
    <name type="scientific">Methanoregula boonei (strain DSM 21154 / JCM 14090 / 6A8)</name>
    <dbReference type="NCBI Taxonomy" id="456442"/>
    <lineage>
        <taxon>Archaea</taxon>
        <taxon>Methanobacteriati</taxon>
        <taxon>Methanobacteriota</taxon>
        <taxon>Stenosarchaea group</taxon>
        <taxon>Methanomicrobia</taxon>
        <taxon>Methanomicrobiales</taxon>
        <taxon>Methanoregulaceae</taxon>
        <taxon>Methanoregula</taxon>
    </lineage>
</organism>
<gene>
    <name evidence="2" type="ordered locus">Mboo_0967</name>
</gene>
<dbReference type="Gene3D" id="2.60.40.3390">
    <property type="match status" value="1"/>
</dbReference>
<evidence type="ECO:0000313" key="2">
    <source>
        <dbReference type="EMBL" id="ABS55485.1"/>
    </source>
</evidence>
<dbReference type="Pfam" id="PF18079">
    <property type="entry name" value="AglB_L1"/>
    <property type="match status" value="1"/>
</dbReference>
<dbReference type="EMBL" id="CP000780">
    <property type="protein sequence ID" value="ABS55485.1"/>
    <property type="molecule type" value="Genomic_DNA"/>
</dbReference>
<dbReference type="AlphaFoldDB" id="A7I6X4"/>
<proteinExistence type="predicted"/>
<feature type="domain" description="Archaeal glycosylation protein B peripheral" evidence="1">
    <location>
        <begin position="9"/>
        <end position="82"/>
    </location>
</feature>
<sequence>MKIFEYVKGARIKGAGIIDLPLVTNQGRNFTYRQESVNGEFVVPYATSGNTYPVQATGPYRIENTSTTFEVQESAVLNGTTIN</sequence>
<evidence type="ECO:0000259" key="1">
    <source>
        <dbReference type="Pfam" id="PF18079"/>
    </source>
</evidence>
<evidence type="ECO:0000313" key="3">
    <source>
        <dbReference type="Proteomes" id="UP000002408"/>
    </source>
</evidence>
<dbReference type="Proteomes" id="UP000002408">
    <property type="component" value="Chromosome"/>
</dbReference>
<keyword evidence="3" id="KW-1185">Reference proteome</keyword>
<name>A7I6X4_METB6</name>
<dbReference type="RefSeq" id="WP_012106510.1">
    <property type="nucleotide sequence ID" value="NC_009712.1"/>
</dbReference>
<dbReference type="HOGENOM" id="CLU_2534649_0_0_2"/>
<reference evidence="3" key="1">
    <citation type="journal article" date="2015" name="Microbiology">
        <title>Genome of Methanoregula boonei 6A8 reveals adaptations to oligotrophic peatland environments.</title>
        <authorList>
            <person name="Braeuer S."/>
            <person name="Cadillo-Quiroz H."/>
            <person name="Kyrpides N."/>
            <person name="Woyke T."/>
            <person name="Goodwin L."/>
            <person name="Detter C."/>
            <person name="Podell S."/>
            <person name="Yavitt J.B."/>
            <person name="Zinder S.H."/>
        </authorList>
    </citation>
    <scope>NUCLEOTIDE SEQUENCE [LARGE SCALE GENOMIC DNA]</scope>
    <source>
        <strain evidence="3">DSM 21154 / JCM 14090 / 6A8</strain>
    </source>
</reference>
<dbReference type="InterPro" id="IPR041154">
    <property type="entry name" value="AglB_P1"/>
</dbReference>
<dbReference type="STRING" id="456442.Mboo_0967"/>
<dbReference type="KEGG" id="mbn:Mboo_0967"/>